<protein>
    <recommendedName>
        <fullName evidence="2">Restriction endonuclease type IV Mrr domain-containing protein</fullName>
    </recommendedName>
</protein>
<dbReference type="Pfam" id="PF04471">
    <property type="entry name" value="Mrr_cat"/>
    <property type="match status" value="1"/>
</dbReference>
<keyword evidence="1" id="KW-1133">Transmembrane helix</keyword>
<dbReference type="GO" id="GO:0004519">
    <property type="term" value="F:endonuclease activity"/>
    <property type="evidence" value="ECO:0007669"/>
    <property type="project" value="InterPro"/>
</dbReference>
<dbReference type="Proteomes" id="UP000008385">
    <property type="component" value="Chromosome"/>
</dbReference>
<name>F5XW90_RAMTT</name>
<dbReference type="OrthoDB" id="8776507at2"/>
<feature type="transmembrane region" description="Helical" evidence="1">
    <location>
        <begin position="43"/>
        <end position="61"/>
    </location>
</feature>
<dbReference type="eggNOG" id="COG1787">
    <property type="taxonomic scope" value="Bacteria"/>
</dbReference>
<gene>
    <name evidence="3" type="ordered locus">Rta_05820</name>
</gene>
<dbReference type="InterPro" id="IPR011335">
    <property type="entry name" value="Restrct_endonuc-II-like"/>
</dbReference>
<evidence type="ECO:0000259" key="2">
    <source>
        <dbReference type="Pfam" id="PF04471"/>
    </source>
</evidence>
<evidence type="ECO:0000313" key="4">
    <source>
        <dbReference type="Proteomes" id="UP000008385"/>
    </source>
</evidence>
<dbReference type="AlphaFoldDB" id="F5XW90"/>
<dbReference type="STRING" id="365046.Rta_05820"/>
<dbReference type="InterPro" id="IPR007560">
    <property type="entry name" value="Restrct_endonuc_IV_Mrr"/>
</dbReference>
<dbReference type="PATRIC" id="fig|365046.3.peg.597"/>
<dbReference type="HOGENOM" id="CLU_050636_2_0_4"/>
<dbReference type="SUPFAM" id="SSF52980">
    <property type="entry name" value="Restriction endonuclease-like"/>
    <property type="match status" value="1"/>
</dbReference>
<organism evidence="3 4">
    <name type="scientific">Ramlibacter tataouinensis (strain ATCC BAA-407 / DSM 14655 / LMG 21543 / TTB310)</name>
    <dbReference type="NCBI Taxonomy" id="365046"/>
    <lineage>
        <taxon>Bacteria</taxon>
        <taxon>Pseudomonadati</taxon>
        <taxon>Pseudomonadota</taxon>
        <taxon>Betaproteobacteria</taxon>
        <taxon>Burkholderiales</taxon>
        <taxon>Comamonadaceae</taxon>
        <taxon>Ramlibacter</taxon>
    </lineage>
</organism>
<evidence type="ECO:0000313" key="3">
    <source>
        <dbReference type="EMBL" id="AEG91660.1"/>
    </source>
</evidence>
<feature type="domain" description="Restriction endonuclease type IV Mrr" evidence="2">
    <location>
        <begin position="81"/>
        <end position="187"/>
    </location>
</feature>
<keyword evidence="4" id="KW-1185">Reference proteome</keyword>
<evidence type="ECO:0000256" key="1">
    <source>
        <dbReference type="SAM" id="Phobius"/>
    </source>
</evidence>
<keyword evidence="1" id="KW-0812">Transmembrane</keyword>
<keyword evidence="1" id="KW-0472">Membrane</keyword>
<feature type="transmembrane region" description="Helical" evidence="1">
    <location>
        <begin position="20"/>
        <end position="37"/>
    </location>
</feature>
<reference evidence="4" key="1">
    <citation type="submission" date="2006-01" db="EMBL/GenBank/DDBJ databases">
        <title>Genome of the cyst-dividing bacterium Ramlibacter tataouinensis.</title>
        <authorList>
            <person name="Barakat M."/>
            <person name="Ortet P."/>
            <person name="De Luca G."/>
            <person name="Jourlin-Castelli C."/>
            <person name="Ansaldi M."/>
            <person name="Py B."/>
            <person name="Fichant G."/>
            <person name="Coutinho P."/>
            <person name="Voulhoux R."/>
            <person name="Bastien O."/>
            <person name="Roy S."/>
            <person name="Marechal E."/>
            <person name="Henrissat B."/>
            <person name="Quentin Y."/>
            <person name="Noirot P."/>
            <person name="Filloux A."/>
            <person name="Mejean V."/>
            <person name="DuBow M."/>
            <person name="Barras F."/>
            <person name="Heulin T."/>
        </authorList>
    </citation>
    <scope>NUCLEOTIDE SEQUENCE [LARGE SCALE GENOMIC DNA]</scope>
    <source>
        <strain evidence="4">ATCC BAA-407 / DSM 14655 / LMG 21543 / TTB310</strain>
    </source>
</reference>
<sequence>MKFKMAPNSLFAILLRSPWWISLAVALAFVAVAHALLPADYRLLGAMGSLPFFVIAAVALVRQLRAPSARQSEATLQAVGRMNWAEFGDTLARGFERQGHAVERLPAGAAADLRLRRDGRTTLVAARRWKAARHGEEALAALHASARREDAGGCVYVTLGELSANARSLAARQSIELMQAPELARLLHGVALPPHA</sequence>
<proteinExistence type="predicted"/>
<dbReference type="KEGG" id="rta:Rta_05820"/>
<dbReference type="GO" id="GO:0003677">
    <property type="term" value="F:DNA binding"/>
    <property type="evidence" value="ECO:0007669"/>
    <property type="project" value="InterPro"/>
</dbReference>
<reference evidence="3 4" key="2">
    <citation type="journal article" date="2011" name="PLoS ONE">
        <title>The Cyst-Dividing Bacterium Ramlibacter tataouinensis TTB310 Genome Reveals a Well-Stocked Toolbox for Adaptation to a Desert Environment.</title>
        <authorList>
            <person name="De Luca G."/>
            <person name="Barakat M."/>
            <person name="Ortet P."/>
            <person name="Fochesato S."/>
            <person name="Jourlin-Castelli C."/>
            <person name="Ansaldi M."/>
            <person name="Py B."/>
            <person name="Fichant G."/>
            <person name="Coutinho P.M."/>
            <person name="Voulhoux R."/>
            <person name="Bastien O."/>
            <person name="Marechal E."/>
            <person name="Henrissat B."/>
            <person name="Quentin Y."/>
            <person name="Noirot P."/>
            <person name="Filloux A."/>
            <person name="Mejean V."/>
            <person name="Dubow M.S."/>
            <person name="Barras F."/>
            <person name="Barbe V."/>
            <person name="Weissenbach J."/>
            <person name="Mihalcescu I."/>
            <person name="Vermeglio A."/>
            <person name="Achouak W."/>
            <person name="Heulin T."/>
        </authorList>
    </citation>
    <scope>NUCLEOTIDE SEQUENCE [LARGE SCALE GENOMIC DNA]</scope>
    <source>
        <strain evidence="4">ATCC BAA-407 / DSM 14655 / LMG 21543 / TTB310</strain>
    </source>
</reference>
<accession>F5XW90</accession>
<dbReference type="GO" id="GO:0009307">
    <property type="term" value="P:DNA restriction-modification system"/>
    <property type="evidence" value="ECO:0007669"/>
    <property type="project" value="InterPro"/>
</dbReference>
<dbReference type="EMBL" id="CP000245">
    <property type="protein sequence ID" value="AEG91660.1"/>
    <property type="molecule type" value="Genomic_DNA"/>
</dbReference>